<gene>
    <name evidence="2" type="ORF">IAB77_00135</name>
</gene>
<dbReference type="EMBL" id="DVGA01000003">
    <property type="protein sequence ID" value="HIQ77648.1"/>
    <property type="molecule type" value="Genomic_DNA"/>
</dbReference>
<organism evidence="2 3">
    <name type="scientific">Candidatus Scatomorpha intestinavium</name>
    <dbReference type="NCBI Taxonomy" id="2840922"/>
    <lineage>
        <taxon>Bacteria</taxon>
        <taxon>Bacillati</taxon>
        <taxon>Bacillota</taxon>
        <taxon>Clostridia</taxon>
        <taxon>Eubacteriales</taxon>
        <taxon>Candidatus Scatomorpha</taxon>
    </lineage>
</organism>
<dbReference type="PROSITE" id="PS50943">
    <property type="entry name" value="HTH_CROC1"/>
    <property type="match status" value="1"/>
</dbReference>
<evidence type="ECO:0000259" key="1">
    <source>
        <dbReference type="PROSITE" id="PS50943"/>
    </source>
</evidence>
<dbReference type="GO" id="GO:0003677">
    <property type="term" value="F:DNA binding"/>
    <property type="evidence" value="ECO:0007669"/>
    <property type="project" value="InterPro"/>
</dbReference>
<proteinExistence type="predicted"/>
<feature type="domain" description="HTH cro/C1-type" evidence="1">
    <location>
        <begin position="18"/>
        <end position="59"/>
    </location>
</feature>
<dbReference type="CDD" id="cd00093">
    <property type="entry name" value="HTH_XRE"/>
    <property type="match status" value="1"/>
</dbReference>
<sequence>MFYENYVRLCNSVGKAPTAVATELGFQKSAVTRWKKGCQPTDATRSKIADYFGVTTEELCADAPARPSRAAVNGDDELTEYLEQLAARPELRMLFSVSKDATKADVEQAVAIIEALRRAREGS</sequence>
<protein>
    <submittedName>
        <fullName evidence="2">Helix-turn-helix transcriptional regulator</fullName>
    </submittedName>
</protein>
<name>A0A9D1CRR8_9FIRM</name>
<evidence type="ECO:0000313" key="3">
    <source>
        <dbReference type="Proteomes" id="UP000824262"/>
    </source>
</evidence>
<reference evidence="2" key="1">
    <citation type="submission" date="2020-10" db="EMBL/GenBank/DDBJ databases">
        <authorList>
            <person name="Gilroy R."/>
        </authorList>
    </citation>
    <scope>NUCLEOTIDE SEQUENCE</scope>
    <source>
        <strain evidence="2">ChiBcolR7-354</strain>
    </source>
</reference>
<accession>A0A9D1CRR8</accession>
<dbReference type="InterPro" id="IPR001387">
    <property type="entry name" value="Cro/C1-type_HTH"/>
</dbReference>
<reference evidence="2" key="2">
    <citation type="journal article" date="2021" name="PeerJ">
        <title>Extensive microbial diversity within the chicken gut microbiome revealed by metagenomics and culture.</title>
        <authorList>
            <person name="Gilroy R."/>
            <person name="Ravi A."/>
            <person name="Getino M."/>
            <person name="Pursley I."/>
            <person name="Horton D.L."/>
            <person name="Alikhan N.F."/>
            <person name="Baker D."/>
            <person name="Gharbi K."/>
            <person name="Hall N."/>
            <person name="Watson M."/>
            <person name="Adriaenssens E.M."/>
            <person name="Foster-Nyarko E."/>
            <person name="Jarju S."/>
            <person name="Secka A."/>
            <person name="Antonio M."/>
            <person name="Oren A."/>
            <person name="Chaudhuri R.R."/>
            <person name="La Ragione R."/>
            <person name="Hildebrand F."/>
            <person name="Pallen M.J."/>
        </authorList>
    </citation>
    <scope>NUCLEOTIDE SEQUENCE</scope>
    <source>
        <strain evidence="2">ChiBcolR7-354</strain>
    </source>
</reference>
<dbReference type="InterPro" id="IPR010982">
    <property type="entry name" value="Lambda_DNA-bd_dom_sf"/>
</dbReference>
<dbReference type="Proteomes" id="UP000824262">
    <property type="component" value="Unassembled WGS sequence"/>
</dbReference>
<dbReference type="Gene3D" id="1.10.260.40">
    <property type="entry name" value="lambda repressor-like DNA-binding domains"/>
    <property type="match status" value="1"/>
</dbReference>
<evidence type="ECO:0000313" key="2">
    <source>
        <dbReference type="EMBL" id="HIQ77648.1"/>
    </source>
</evidence>
<comment type="caution">
    <text evidence="2">The sequence shown here is derived from an EMBL/GenBank/DDBJ whole genome shotgun (WGS) entry which is preliminary data.</text>
</comment>
<dbReference type="AlphaFoldDB" id="A0A9D1CRR8"/>